<feature type="compositionally biased region" description="Low complexity" evidence="2">
    <location>
        <begin position="161"/>
        <end position="181"/>
    </location>
</feature>
<feature type="compositionally biased region" description="Low complexity" evidence="2">
    <location>
        <begin position="190"/>
        <end position="236"/>
    </location>
</feature>
<feature type="region of interest" description="Disordered" evidence="2">
    <location>
        <begin position="721"/>
        <end position="785"/>
    </location>
</feature>
<organism evidence="4 5">
    <name type="scientific">Aplysia californica</name>
    <name type="common">California sea hare</name>
    <dbReference type="NCBI Taxonomy" id="6500"/>
    <lineage>
        <taxon>Eukaryota</taxon>
        <taxon>Metazoa</taxon>
        <taxon>Spiralia</taxon>
        <taxon>Lophotrochozoa</taxon>
        <taxon>Mollusca</taxon>
        <taxon>Gastropoda</taxon>
        <taxon>Heterobranchia</taxon>
        <taxon>Euthyneura</taxon>
        <taxon>Tectipleura</taxon>
        <taxon>Aplysiida</taxon>
        <taxon>Aplysioidea</taxon>
        <taxon>Aplysiidae</taxon>
        <taxon>Aplysia</taxon>
    </lineage>
</organism>
<accession>A0ABM1VW88</accession>
<sequence>MYVCILSVSTDRVGSMTRLVYSPAGPAPASRLHGAASRSGSSFTLPHYSTNPGGGGGGGLGAGGGGGPGAPLGHVSSSSLSNLSHSQSGLGGGAGGGGGGGLGATHARSATGQNNVKSILTHQQQQQQQQQQQAHHPHPLSHSVGDLHLASGHPNHHHHNNLSNNNNNNNSNNLNNSNTNSRPHSAYFYSSSSLNNNNNTNSSSSTSGRPLSAYYNSPSSNSNSNSNFLLLPPGSSATSRSTPCVAPLASAAGSPNSPSSLALQHSQSQSQMSLREAPGRASVPVSRSQSFGGVSLRSNASALTATPPVLGDTMRRATRPHYAKPQRQATSRGTRKSPKVPKVPRPGRAMMVFDSVKTGIGEFIQATHEDIAQLMASETGTSTAQARVHETDKQIKSAERYLKRLEFHLAKIDELHDCYMLNQQLREGARNMARAFSASSSQSRKDSLANVKYGYKECSQTMCAIEAQLENMLGTFSCRLKGIAGFARLVPGDVFEVVIKHGGQKWKSKGRMEKNNLQRWDTPEYNFKCLVGETLSIKASEVRAFKTVLLGQKNCEVCHPSSRHPAAHDSPHQGLFSANPQLMTVSVNVHGSLKLSIIITWNPLDGMDESVTFFEPPSRSQGSTLRRPVSVLNANGGVFGSTSDLMYGPDRRFSSPMQAMKLRDDSGIYGSATSLPSHMAHEMSRYPHSLSASPIIHHGRDPMLTPDLHSGRLRPHSVIAPDVRSVRSQPSNPTSGLVSASSTDFYTSSSVGNRPHSTYISSSSSPLSSSSSPLHAEGGAGHSTHLSAVGSSMAATASTAGAAATSSSSSSSSSIFLSQSQLSSTPVKPIAEVSQAQVPGVQVQVQGELIGVQDGQVSVEEALGSLMTTLEDFLGHYPELQKLEEMLPAIEHFIRKPSATSSRSSSMSVSIEGAIEEAFDFLNTEDVLDDLEEEEEDPQQQQQKEGETSSSAASSGPVSHIDQLVLSPESTAKTTDSGIESLAKRLHEDTQLGSSMGSSPVPPSTGNEQVDQALVFHLSYCDKLLENLGNFGPLKCREFYALDRLQKQAFILEKLLEVAKAGPEVDLHAVLSEQTSDKAVRELWVLCVEQTALYISAEKLVSVLEHKFGPKMAEHYDIKPSRVFQFLVSHMLDIPSFPAHQAKSVLVTLHQFVTYFSNHGGLTRLEKISEELRLMDRLSSSSSDIVIKAILTLREELPPPTCLKVMVRLLVAGNKEMHSSAASYLRIINRDKVKRDQAMVILVEGLEDHITEVRAGSCSALALIEAEESIDQLVHVCQSDGSSTVRRKAKEALYSLGDVGRKAVEEAQLGSQGFQGLQMRKL</sequence>
<feature type="compositionally biased region" description="Low complexity" evidence="2">
    <location>
        <begin position="761"/>
        <end position="774"/>
    </location>
</feature>
<evidence type="ECO:0000256" key="2">
    <source>
        <dbReference type="SAM" id="MobiDB-lite"/>
    </source>
</evidence>
<feature type="compositionally biased region" description="Low complexity" evidence="2">
    <location>
        <begin position="71"/>
        <end position="88"/>
    </location>
</feature>
<evidence type="ECO:0000313" key="5">
    <source>
        <dbReference type="RefSeq" id="XP_035826680.1"/>
    </source>
</evidence>
<feature type="compositionally biased region" description="Gly residues" evidence="2">
    <location>
        <begin position="52"/>
        <end position="70"/>
    </location>
</feature>
<feature type="compositionally biased region" description="Low complexity" evidence="2">
    <location>
        <begin position="123"/>
        <end position="133"/>
    </location>
</feature>
<dbReference type="Proteomes" id="UP000694888">
    <property type="component" value="Unplaced"/>
</dbReference>
<dbReference type="GeneID" id="101847740"/>
<dbReference type="InterPro" id="IPR026136">
    <property type="entry name" value="RIPOR3"/>
</dbReference>
<protein>
    <submittedName>
        <fullName evidence="5">Rho family-interacting cell polarization regulator 2</fullName>
    </submittedName>
</protein>
<reference evidence="5" key="1">
    <citation type="submission" date="2025-08" db="UniProtKB">
        <authorList>
            <consortium name="RefSeq"/>
        </authorList>
    </citation>
    <scope>IDENTIFICATION</scope>
</reference>
<feature type="compositionally biased region" description="Polar residues" evidence="2">
    <location>
        <begin position="108"/>
        <end position="122"/>
    </location>
</feature>
<name>A0ABM1VW88_APLCA</name>
<feature type="compositionally biased region" description="Polar residues" evidence="2">
    <location>
        <begin position="38"/>
        <end position="51"/>
    </location>
</feature>
<feature type="compositionally biased region" description="Low complexity" evidence="2">
    <location>
        <begin position="939"/>
        <end position="955"/>
    </location>
</feature>
<proteinExistence type="inferred from homology"/>
<feature type="domain" description="FAM65 N-terminal" evidence="3">
    <location>
        <begin position="285"/>
        <end position="633"/>
    </location>
</feature>
<feature type="compositionally biased region" description="Low complexity" evidence="2">
    <location>
        <begin position="739"/>
        <end position="750"/>
    </location>
</feature>
<dbReference type="InterPro" id="IPR016024">
    <property type="entry name" value="ARM-type_fold"/>
</dbReference>
<feature type="compositionally biased region" description="Low complexity" evidence="2">
    <location>
        <begin position="246"/>
        <end position="274"/>
    </location>
</feature>
<evidence type="ECO:0000256" key="1">
    <source>
        <dbReference type="ARBA" id="ARBA00005744"/>
    </source>
</evidence>
<dbReference type="InterPro" id="IPR011989">
    <property type="entry name" value="ARM-like"/>
</dbReference>
<feature type="region of interest" description="Disordered" evidence="2">
    <location>
        <begin position="317"/>
        <end position="346"/>
    </location>
</feature>
<dbReference type="RefSeq" id="XP_035826680.1">
    <property type="nucleotide sequence ID" value="XM_035970787.1"/>
</dbReference>
<feature type="compositionally biased region" description="Gly residues" evidence="2">
    <location>
        <begin position="89"/>
        <end position="103"/>
    </location>
</feature>
<gene>
    <name evidence="5" type="primary">LOC101847740</name>
</gene>
<evidence type="ECO:0000313" key="4">
    <source>
        <dbReference type="Proteomes" id="UP000694888"/>
    </source>
</evidence>
<dbReference type="InterPro" id="IPR031780">
    <property type="entry name" value="FAM65_N"/>
</dbReference>
<dbReference type="Pfam" id="PF15903">
    <property type="entry name" value="PL48"/>
    <property type="match status" value="1"/>
</dbReference>
<dbReference type="PANTHER" id="PTHR15829:SF13">
    <property type="entry name" value="FAM65 N-TERMINAL DOMAIN-CONTAINING PROTEIN"/>
    <property type="match status" value="1"/>
</dbReference>
<dbReference type="PANTHER" id="PTHR15829">
    <property type="entry name" value="PROTEIN KINASE PKN/PRK1, EFFECTOR"/>
    <property type="match status" value="1"/>
</dbReference>
<evidence type="ECO:0000259" key="3">
    <source>
        <dbReference type="Pfam" id="PF15903"/>
    </source>
</evidence>
<feature type="compositionally biased region" description="Polar residues" evidence="2">
    <location>
        <begin position="726"/>
        <end position="738"/>
    </location>
</feature>
<feature type="region of interest" description="Disordered" evidence="2">
    <location>
        <begin position="25"/>
        <end position="289"/>
    </location>
</feature>
<feature type="region of interest" description="Disordered" evidence="2">
    <location>
        <begin position="931"/>
        <end position="959"/>
    </location>
</feature>
<comment type="similarity">
    <text evidence="1">Belongs to the RIPOR family.</text>
</comment>
<dbReference type="SUPFAM" id="SSF48371">
    <property type="entry name" value="ARM repeat"/>
    <property type="match status" value="1"/>
</dbReference>
<keyword evidence="4" id="KW-1185">Reference proteome</keyword>
<feature type="compositionally biased region" description="Polar residues" evidence="2">
    <location>
        <begin position="751"/>
        <end position="760"/>
    </location>
</feature>
<dbReference type="Gene3D" id="1.25.10.10">
    <property type="entry name" value="Leucine-rich Repeat Variant"/>
    <property type="match status" value="1"/>
</dbReference>